<dbReference type="EMBL" id="LOEE01000006">
    <property type="protein sequence ID" value="KXG78287.1"/>
    <property type="molecule type" value="Genomic_DNA"/>
</dbReference>
<dbReference type="Pfam" id="PF22671">
    <property type="entry name" value="Gp18_domIII_N"/>
    <property type="match status" value="1"/>
</dbReference>
<accession>A0A140LCL2</accession>
<feature type="domain" description="Tail sheath protein subtilisin-like" evidence="2">
    <location>
        <begin position="189"/>
        <end position="332"/>
    </location>
</feature>
<evidence type="ECO:0000259" key="4">
    <source>
        <dbReference type="Pfam" id="PF17482"/>
    </source>
</evidence>
<dbReference type="InterPro" id="IPR035326">
    <property type="entry name" value="Beta_sandwich_Seath"/>
</dbReference>
<reference evidence="6 7" key="1">
    <citation type="submission" date="2015-12" db="EMBL/GenBank/DDBJ databases">
        <title>Draft genome sequence of the thermoanaerobe Thermotalea metallivorans, an isolate from the runoff channel of the Great Artesian Basin, Australia.</title>
        <authorList>
            <person name="Patel B.K."/>
        </authorList>
    </citation>
    <scope>NUCLEOTIDE SEQUENCE [LARGE SCALE GENOMIC DNA]</scope>
    <source>
        <strain evidence="6 7">B2-1</strain>
    </source>
</reference>
<feature type="domain" description="Phage tail sheath protein-like beta-sandwich" evidence="3">
    <location>
        <begin position="100"/>
        <end position="186"/>
    </location>
</feature>
<dbReference type="RefSeq" id="WP_068554305.1">
    <property type="nucleotide sequence ID" value="NZ_LOEE01000006.1"/>
</dbReference>
<evidence type="ECO:0000259" key="5">
    <source>
        <dbReference type="Pfam" id="PF22671"/>
    </source>
</evidence>
<dbReference type="Gene3D" id="2.60.40.4290">
    <property type="match status" value="1"/>
</dbReference>
<dbReference type="Pfam" id="PF17482">
    <property type="entry name" value="Phage_sheath_1C"/>
    <property type="match status" value="1"/>
</dbReference>
<dbReference type="PATRIC" id="fig|520762.4.peg.296"/>
<feature type="domain" description="Tail sheath protein C-terminal" evidence="4">
    <location>
        <begin position="339"/>
        <end position="439"/>
    </location>
</feature>
<dbReference type="InterPro" id="IPR020287">
    <property type="entry name" value="Tail_sheath_C"/>
</dbReference>
<dbReference type="Pfam" id="PF17481">
    <property type="entry name" value="Phage_sheath_domII"/>
    <property type="match status" value="1"/>
</dbReference>
<dbReference type="Gene3D" id="3.30.1370.220">
    <property type="match status" value="1"/>
</dbReference>
<protein>
    <recommendedName>
        <fullName evidence="8">Phage tail sheath protein</fullName>
    </recommendedName>
</protein>
<dbReference type="Gene3D" id="3.30.360.90">
    <property type="match status" value="1"/>
</dbReference>
<evidence type="ECO:0000259" key="2">
    <source>
        <dbReference type="Pfam" id="PF04984"/>
    </source>
</evidence>
<evidence type="ECO:0000259" key="3">
    <source>
        <dbReference type="Pfam" id="PF17481"/>
    </source>
</evidence>
<evidence type="ECO:0000256" key="1">
    <source>
        <dbReference type="ARBA" id="ARBA00008005"/>
    </source>
</evidence>
<feature type="domain" description="Tail sheath protein Gp18-like" evidence="5">
    <location>
        <begin position="35"/>
        <end position="95"/>
    </location>
</feature>
<dbReference type="Proteomes" id="UP000070456">
    <property type="component" value="Unassembled WGS sequence"/>
</dbReference>
<dbReference type="InterPro" id="IPR035089">
    <property type="entry name" value="Phage_sheath_subtilisin"/>
</dbReference>
<dbReference type="Gene3D" id="3.40.50.11790">
    <property type="match status" value="1"/>
</dbReference>
<dbReference type="Gene3D" id="3.30.1490.360">
    <property type="match status" value="1"/>
</dbReference>
<dbReference type="STRING" id="520762.AN619_02620"/>
<evidence type="ECO:0008006" key="8">
    <source>
        <dbReference type="Google" id="ProtNLM"/>
    </source>
</evidence>
<dbReference type="InterPro" id="IPR054564">
    <property type="entry name" value="Gp18_domIII_N"/>
</dbReference>
<dbReference type="OrthoDB" id="89060at2"/>
<name>A0A140LCL2_9FIRM</name>
<organism evidence="6 7">
    <name type="scientific">Thermotalea metallivorans</name>
    <dbReference type="NCBI Taxonomy" id="520762"/>
    <lineage>
        <taxon>Bacteria</taxon>
        <taxon>Bacillati</taxon>
        <taxon>Bacillota</taxon>
        <taxon>Clostridia</taxon>
        <taxon>Peptostreptococcales</taxon>
        <taxon>Thermotaleaceae</taxon>
        <taxon>Thermotalea</taxon>
    </lineage>
</organism>
<sequence>MALGGGTWLVQNKVLPGSYINFVSAARASAALSDRGYVAIPLELDWGQENEVMTIEGADIQKNSFDLFGYAYTDPQMQPLRELFKGAKTAHIYRINSGGDKATITSGNLTATAKYGGVRGNDIKIVIETNVDDSSKFDVSTYVGTKKVDTQTVATIADLQANGFVTFSGTGALTTTAGVNLTGGTNGIVNGEAYATFLDKIESYSYNILAYMGTDDLIKDLFVQFTKRMRDEHGVKFQTVLYRKSAADFEGIISVENKVLDDGKSEASLVYWVAGQEAGCPVNRSLTNKTYDGELTIDVGYKQSALVEGLKAGKFMFHRVGDKVNVLDDINTFVSYTADKNEDFNNNQVIRVLDQIGNDIAVLFNIKYLGKVQNNEAGRIAFWNDLVNYHNEMQKIAAIENFKAEDIVVEKGMDKKSVVVTDYITPVSVMTKLYMTVVVQ</sequence>
<keyword evidence="7" id="KW-1185">Reference proteome</keyword>
<comment type="similarity">
    <text evidence="1">Belongs to the myoviridae tail sheath protein family.</text>
</comment>
<proteinExistence type="inferred from homology"/>
<comment type="caution">
    <text evidence="6">The sequence shown here is derived from an EMBL/GenBank/DDBJ whole genome shotgun (WGS) entry which is preliminary data.</text>
</comment>
<evidence type="ECO:0000313" key="6">
    <source>
        <dbReference type="EMBL" id="KXG78287.1"/>
    </source>
</evidence>
<evidence type="ECO:0000313" key="7">
    <source>
        <dbReference type="Proteomes" id="UP000070456"/>
    </source>
</evidence>
<gene>
    <name evidence="6" type="ORF">AN619_02620</name>
</gene>
<dbReference type="Pfam" id="PF04984">
    <property type="entry name" value="Phage_sheath_1"/>
    <property type="match status" value="1"/>
</dbReference>
<dbReference type="AlphaFoldDB" id="A0A140LCL2"/>